<dbReference type="InterPro" id="IPR036942">
    <property type="entry name" value="Beta-barrel_TonB_sf"/>
</dbReference>
<keyword evidence="10" id="KW-0675">Receptor</keyword>
<proteinExistence type="predicted"/>
<accession>A0A6C0GII7</accession>
<dbReference type="Pfam" id="PF07715">
    <property type="entry name" value="Plug"/>
    <property type="match status" value="1"/>
</dbReference>
<evidence type="ECO:0000313" key="11">
    <source>
        <dbReference type="Proteomes" id="UP000480178"/>
    </source>
</evidence>
<evidence type="ECO:0000256" key="1">
    <source>
        <dbReference type="ARBA" id="ARBA00004571"/>
    </source>
</evidence>
<dbReference type="InterPro" id="IPR039426">
    <property type="entry name" value="TonB-dep_rcpt-like"/>
</dbReference>
<name>A0A6C0GII7_9BACT</name>
<keyword evidence="6" id="KW-0472">Membrane</keyword>
<comment type="subcellular location">
    <subcellularLocation>
        <location evidence="1">Cell outer membrane</location>
        <topology evidence="1">Multi-pass membrane protein</topology>
    </subcellularLocation>
</comment>
<dbReference type="KEGG" id="rhoz:GXP67_14610"/>
<dbReference type="InterPro" id="IPR012910">
    <property type="entry name" value="Plug_dom"/>
</dbReference>
<organism evidence="10 11">
    <name type="scientific">Rhodocytophaga rosea</name>
    <dbReference type="NCBI Taxonomy" id="2704465"/>
    <lineage>
        <taxon>Bacteria</taxon>
        <taxon>Pseudomonadati</taxon>
        <taxon>Bacteroidota</taxon>
        <taxon>Cytophagia</taxon>
        <taxon>Cytophagales</taxon>
        <taxon>Rhodocytophagaceae</taxon>
        <taxon>Rhodocytophaga</taxon>
    </lineage>
</organism>
<keyword evidence="11" id="KW-1185">Reference proteome</keyword>
<keyword evidence="7" id="KW-0998">Cell outer membrane</keyword>
<dbReference type="Pfam" id="PF13715">
    <property type="entry name" value="CarbopepD_reg_2"/>
    <property type="match status" value="1"/>
</dbReference>
<dbReference type="InterPro" id="IPR037066">
    <property type="entry name" value="Plug_dom_sf"/>
</dbReference>
<dbReference type="Gene3D" id="2.170.130.10">
    <property type="entry name" value="TonB-dependent receptor, plug domain"/>
    <property type="match status" value="1"/>
</dbReference>
<feature type="signal peptide" evidence="8">
    <location>
        <begin position="1"/>
        <end position="21"/>
    </location>
</feature>
<dbReference type="Gene3D" id="2.40.170.20">
    <property type="entry name" value="TonB-dependent receptor, beta-barrel domain"/>
    <property type="match status" value="1"/>
</dbReference>
<dbReference type="Gene3D" id="2.60.40.1120">
    <property type="entry name" value="Carboxypeptidase-like, regulatory domain"/>
    <property type="match status" value="1"/>
</dbReference>
<dbReference type="GO" id="GO:0015344">
    <property type="term" value="F:siderophore uptake transmembrane transporter activity"/>
    <property type="evidence" value="ECO:0007669"/>
    <property type="project" value="TreeGrafter"/>
</dbReference>
<keyword evidence="3" id="KW-1134">Transmembrane beta strand</keyword>
<protein>
    <submittedName>
        <fullName evidence="10">TonB-dependent receptor</fullName>
    </submittedName>
</protein>
<reference evidence="10 11" key="1">
    <citation type="submission" date="2020-01" db="EMBL/GenBank/DDBJ databases">
        <authorList>
            <person name="Kim M.K."/>
        </authorList>
    </citation>
    <scope>NUCLEOTIDE SEQUENCE [LARGE SCALE GENOMIC DNA]</scope>
    <source>
        <strain evidence="10 11">172606-1</strain>
    </source>
</reference>
<evidence type="ECO:0000259" key="9">
    <source>
        <dbReference type="Pfam" id="PF07715"/>
    </source>
</evidence>
<dbReference type="PANTHER" id="PTHR30069">
    <property type="entry name" value="TONB-DEPENDENT OUTER MEMBRANE RECEPTOR"/>
    <property type="match status" value="1"/>
</dbReference>
<dbReference type="InterPro" id="IPR008969">
    <property type="entry name" value="CarboxyPept-like_regulatory"/>
</dbReference>
<evidence type="ECO:0000256" key="8">
    <source>
        <dbReference type="SAM" id="SignalP"/>
    </source>
</evidence>
<evidence type="ECO:0000256" key="6">
    <source>
        <dbReference type="ARBA" id="ARBA00023136"/>
    </source>
</evidence>
<dbReference type="GO" id="GO:0009279">
    <property type="term" value="C:cell outer membrane"/>
    <property type="evidence" value="ECO:0007669"/>
    <property type="project" value="UniProtKB-SubCell"/>
</dbReference>
<keyword evidence="5 8" id="KW-0732">Signal</keyword>
<evidence type="ECO:0000256" key="7">
    <source>
        <dbReference type="ARBA" id="ARBA00023237"/>
    </source>
</evidence>
<dbReference type="Proteomes" id="UP000480178">
    <property type="component" value="Chromosome"/>
</dbReference>
<evidence type="ECO:0000313" key="10">
    <source>
        <dbReference type="EMBL" id="QHT67779.1"/>
    </source>
</evidence>
<dbReference type="SUPFAM" id="SSF49464">
    <property type="entry name" value="Carboxypeptidase regulatory domain-like"/>
    <property type="match status" value="1"/>
</dbReference>
<sequence length="797" mass="90700">MRKITGLTLILLFWSLSQLWAQSKFTVSGYIKDAKTGEELIGASVYVQQLGNGTTTNAYGFYSLTLPAGEYNLSVSYVGFVTQNQSIKLDANKTLNFEVAEESVNLEEVVVSSTKIDGNVTEVKMSRENLKIERIKSMPALFGEVDILRSIQMLPGIQSAGEGTTGLFVRGGSADQTLMLLDEATVYNASHFLGFFSVFNSDAIKDIELYKGGIPAQFGGRLSSIVDVRMKEGNSKKFTASGGIGTISSRLTLEGPLVKDKSSFMLSGRRTYADVFLKLSPDENINSNTLYFYDLNAKLNYKINDKNRIFLSGYFGKDKFGFDDVFGLDWGNTTTTFRWNHLFNQRLFLNTTVLFSDFNYGFNINDGAQNFEWKSNLQEYGLKLDFNYFLNPNNELKFGSNTIVHRFSPATIQPKNSNSIFETFKLDNKYALEQAFYISNDQKISERLSFQYGLRYSMFWNVGPGRVFQYAPGQPMDDNTITDTVKYSRYESINLYHGLEPRFAARYLVDDRSSVKASYNRMRQYLQIASNSTAGLPIDRWVPADKYIKPQISDQIALGYFRNFKENMFETSVEVYYKWMQNQIDFKDGAEILLNNNLETELRAGDAWAYGAEFMVKKNVGRTTGWVSYTLSKAQRQIEGISLGQAYSPRYDRRHNVSVVLSHEIKPRMTLSANWVYTTGSAVTYPQGFYEVDGKRTPYYPETRNGNRMPAYHRMDLSLNIDGKQKPGRKWQSSWNFSLYNAYARKNAFTVQFRDVINGDPGVNEGDDDLVINTKEPKAVKTYLFGIIPSVTYNFKF</sequence>
<evidence type="ECO:0000256" key="2">
    <source>
        <dbReference type="ARBA" id="ARBA00022448"/>
    </source>
</evidence>
<dbReference type="PANTHER" id="PTHR30069:SF29">
    <property type="entry name" value="HEMOGLOBIN AND HEMOGLOBIN-HAPTOGLOBIN-BINDING PROTEIN 1-RELATED"/>
    <property type="match status" value="1"/>
</dbReference>
<feature type="domain" description="TonB-dependent receptor plug" evidence="9">
    <location>
        <begin position="144"/>
        <end position="221"/>
    </location>
</feature>
<evidence type="ECO:0000256" key="4">
    <source>
        <dbReference type="ARBA" id="ARBA00022692"/>
    </source>
</evidence>
<keyword evidence="4" id="KW-0812">Transmembrane</keyword>
<keyword evidence="2" id="KW-0813">Transport</keyword>
<dbReference type="GO" id="GO:0044718">
    <property type="term" value="P:siderophore transmembrane transport"/>
    <property type="evidence" value="ECO:0007669"/>
    <property type="project" value="TreeGrafter"/>
</dbReference>
<dbReference type="EMBL" id="CP048222">
    <property type="protein sequence ID" value="QHT67779.1"/>
    <property type="molecule type" value="Genomic_DNA"/>
</dbReference>
<evidence type="ECO:0000256" key="3">
    <source>
        <dbReference type="ARBA" id="ARBA00022452"/>
    </source>
</evidence>
<evidence type="ECO:0000256" key="5">
    <source>
        <dbReference type="ARBA" id="ARBA00022729"/>
    </source>
</evidence>
<dbReference type="AlphaFoldDB" id="A0A6C0GII7"/>
<gene>
    <name evidence="10" type="ORF">GXP67_14610</name>
</gene>
<dbReference type="SUPFAM" id="SSF56935">
    <property type="entry name" value="Porins"/>
    <property type="match status" value="1"/>
</dbReference>
<dbReference type="RefSeq" id="WP_162443801.1">
    <property type="nucleotide sequence ID" value="NZ_CP048222.1"/>
</dbReference>
<feature type="chain" id="PRO_5025538834" evidence="8">
    <location>
        <begin position="22"/>
        <end position="797"/>
    </location>
</feature>